<name>A0A3D4T343_9CORY</name>
<dbReference type="Proteomes" id="UP000261739">
    <property type="component" value="Unassembled WGS sequence"/>
</dbReference>
<protein>
    <recommendedName>
        <fullName evidence="15">Glutamine amidotransferase type-2 domain-containing protein</fullName>
    </recommendedName>
</protein>
<accession>A0A3D4T343</accession>
<proteinExistence type="inferred from homology"/>
<comment type="cofactor">
    <cofactor evidence="2">
        <name>[3Fe-4S] cluster</name>
        <dbReference type="ChEBI" id="CHEBI:21137"/>
    </cofactor>
</comment>
<keyword evidence="9" id="KW-0560">Oxidoreductase</keyword>
<dbReference type="GO" id="GO:0006537">
    <property type="term" value="P:glutamate biosynthetic process"/>
    <property type="evidence" value="ECO:0007669"/>
    <property type="project" value="UniProtKB-KW"/>
</dbReference>
<dbReference type="InterPro" id="IPR050711">
    <property type="entry name" value="ET-N_metabolism_enzyme"/>
</dbReference>
<evidence type="ECO:0000256" key="9">
    <source>
        <dbReference type="ARBA" id="ARBA00023002"/>
    </source>
</evidence>
<evidence type="ECO:0000256" key="12">
    <source>
        <dbReference type="ARBA" id="ARBA00023164"/>
    </source>
</evidence>
<evidence type="ECO:0000256" key="14">
    <source>
        <dbReference type="ARBA" id="ARBA00029440"/>
    </source>
</evidence>
<reference evidence="16 17" key="1">
    <citation type="journal article" date="2018" name="Nat. Biotechnol.">
        <title>A standardized bacterial taxonomy based on genome phylogeny substantially revises the tree of life.</title>
        <authorList>
            <person name="Parks D.H."/>
            <person name="Chuvochina M."/>
            <person name="Waite D.W."/>
            <person name="Rinke C."/>
            <person name="Skarshewski A."/>
            <person name="Chaumeil P.A."/>
            <person name="Hugenholtz P."/>
        </authorList>
    </citation>
    <scope>NUCLEOTIDE SEQUENCE [LARGE SCALE GENOMIC DNA]</scope>
    <source>
        <strain evidence="16">UBA11247</strain>
    </source>
</reference>
<keyword evidence="5" id="KW-0285">Flavoprotein</keyword>
<dbReference type="SUPFAM" id="SSF56235">
    <property type="entry name" value="N-terminal nucleophile aminohydrolases (Ntn hydrolases)"/>
    <property type="match status" value="1"/>
</dbReference>
<keyword evidence="8" id="KW-0315">Glutamine amidotransferase</keyword>
<evidence type="ECO:0000259" key="15">
    <source>
        <dbReference type="Pfam" id="PF00310"/>
    </source>
</evidence>
<dbReference type="Pfam" id="PF00310">
    <property type="entry name" value="GATase_2"/>
    <property type="match status" value="1"/>
</dbReference>
<evidence type="ECO:0000313" key="17">
    <source>
        <dbReference type="Proteomes" id="UP000261739"/>
    </source>
</evidence>
<comment type="pathway">
    <text evidence="14">Amino-acid biosynthesis.</text>
</comment>
<comment type="cofactor">
    <cofactor evidence="1">
        <name>FMN</name>
        <dbReference type="ChEBI" id="CHEBI:58210"/>
    </cofactor>
</comment>
<evidence type="ECO:0000256" key="4">
    <source>
        <dbReference type="ARBA" id="ARBA00022605"/>
    </source>
</evidence>
<evidence type="ECO:0000256" key="7">
    <source>
        <dbReference type="ARBA" id="ARBA00022723"/>
    </source>
</evidence>
<evidence type="ECO:0000256" key="1">
    <source>
        <dbReference type="ARBA" id="ARBA00001917"/>
    </source>
</evidence>
<keyword evidence="11" id="KW-0411">Iron-sulfur</keyword>
<keyword evidence="4" id="KW-0028">Amino-acid biosynthesis</keyword>
<evidence type="ECO:0000256" key="2">
    <source>
        <dbReference type="ARBA" id="ARBA00001927"/>
    </source>
</evidence>
<evidence type="ECO:0000256" key="11">
    <source>
        <dbReference type="ARBA" id="ARBA00023014"/>
    </source>
</evidence>
<dbReference type="PANTHER" id="PTHR11938:SF133">
    <property type="entry name" value="GLUTAMATE SYNTHASE (NADH)"/>
    <property type="match status" value="1"/>
</dbReference>
<evidence type="ECO:0000256" key="13">
    <source>
        <dbReference type="ARBA" id="ARBA00023291"/>
    </source>
</evidence>
<sequence length="75" mass="8384">RSLPHAVMMMVPQAWERNPSIDPAIRAFYEYHSCLMEAWDGPAALVFTDGTVLGSVLDRNGLRPGRIWVTKDGLV</sequence>
<keyword evidence="12" id="KW-0314">Glutamate biosynthesis</keyword>
<dbReference type="InterPro" id="IPR029055">
    <property type="entry name" value="Ntn_hydrolases_N"/>
</dbReference>
<feature type="non-terminal residue" evidence="16">
    <location>
        <position position="75"/>
    </location>
</feature>
<gene>
    <name evidence="16" type="ORF">DIW82_13185</name>
</gene>
<dbReference type="GO" id="GO:0051538">
    <property type="term" value="F:3 iron, 4 sulfur cluster binding"/>
    <property type="evidence" value="ECO:0007669"/>
    <property type="project" value="UniProtKB-KW"/>
</dbReference>
<dbReference type="GO" id="GO:0019676">
    <property type="term" value="P:ammonia assimilation cycle"/>
    <property type="evidence" value="ECO:0007669"/>
    <property type="project" value="TreeGrafter"/>
</dbReference>
<keyword evidence="7" id="KW-0479">Metal-binding</keyword>
<dbReference type="PANTHER" id="PTHR11938">
    <property type="entry name" value="FAD NADPH DEHYDROGENASE/OXIDOREDUCTASE"/>
    <property type="match status" value="1"/>
</dbReference>
<feature type="domain" description="Glutamine amidotransferase type-2" evidence="15">
    <location>
        <begin position="1"/>
        <end position="75"/>
    </location>
</feature>
<evidence type="ECO:0000256" key="8">
    <source>
        <dbReference type="ARBA" id="ARBA00022962"/>
    </source>
</evidence>
<evidence type="ECO:0000256" key="6">
    <source>
        <dbReference type="ARBA" id="ARBA00022643"/>
    </source>
</evidence>
<keyword evidence="13" id="KW-0003">3Fe-4S</keyword>
<evidence type="ECO:0000313" key="16">
    <source>
        <dbReference type="EMBL" id="HCT15697.1"/>
    </source>
</evidence>
<keyword evidence="6" id="KW-0288">FMN</keyword>
<comment type="caution">
    <text evidence="16">The sequence shown here is derived from an EMBL/GenBank/DDBJ whole genome shotgun (WGS) entry which is preliminary data.</text>
</comment>
<keyword evidence="10" id="KW-0408">Iron</keyword>
<evidence type="ECO:0000256" key="10">
    <source>
        <dbReference type="ARBA" id="ARBA00023004"/>
    </source>
</evidence>
<dbReference type="GO" id="GO:0046872">
    <property type="term" value="F:metal ion binding"/>
    <property type="evidence" value="ECO:0007669"/>
    <property type="project" value="UniProtKB-KW"/>
</dbReference>
<dbReference type="Gene3D" id="3.60.20.10">
    <property type="entry name" value="Glutamine Phosphoribosylpyrophosphate, subunit 1, domain 1"/>
    <property type="match status" value="1"/>
</dbReference>
<dbReference type="AlphaFoldDB" id="A0A3D4T343"/>
<evidence type="ECO:0000256" key="5">
    <source>
        <dbReference type="ARBA" id="ARBA00022630"/>
    </source>
</evidence>
<comment type="similarity">
    <text evidence="3">Belongs to the glutamate synthase family.</text>
</comment>
<dbReference type="GO" id="GO:0015930">
    <property type="term" value="F:glutamate synthase activity"/>
    <property type="evidence" value="ECO:0007669"/>
    <property type="project" value="TreeGrafter"/>
</dbReference>
<feature type="non-terminal residue" evidence="16">
    <location>
        <position position="1"/>
    </location>
</feature>
<dbReference type="EMBL" id="DQID01000337">
    <property type="protein sequence ID" value="HCT15697.1"/>
    <property type="molecule type" value="Genomic_DNA"/>
</dbReference>
<organism evidence="16 17">
    <name type="scientific">Corynebacterium nuruki</name>
    <dbReference type="NCBI Taxonomy" id="1032851"/>
    <lineage>
        <taxon>Bacteria</taxon>
        <taxon>Bacillati</taxon>
        <taxon>Actinomycetota</taxon>
        <taxon>Actinomycetes</taxon>
        <taxon>Mycobacteriales</taxon>
        <taxon>Corynebacteriaceae</taxon>
        <taxon>Corynebacterium</taxon>
    </lineage>
</organism>
<dbReference type="InterPro" id="IPR017932">
    <property type="entry name" value="GATase_2_dom"/>
</dbReference>
<evidence type="ECO:0000256" key="3">
    <source>
        <dbReference type="ARBA" id="ARBA00009716"/>
    </source>
</evidence>